<feature type="transmembrane region" description="Helical" evidence="3">
    <location>
        <begin position="12"/>
        <end position="29"/>
    </location>
</feature>
<organism evidence="4 5">
    <name type="scientific">Piscibacillus salipiscarius</name>
    <dbReference type="NCBI Taxonomy" id="299480"/>
    <lineage>
        <taxon>Bacteria</taxon>
        <taxon>Bacillati</taxon>
        <taxon>Bacillota</taxon>
        <taxon>Bacilli</taxon>
        <taxon>Bacillales</taxon>
        <taxon>Bacillaceae</taxon>
        <taxon>Piscibacillus</taxon>
    </lineage>
</organism>
<sequence>MKDRHQFHRLYKLSLIIVLIIGVLVPYFSEQPAMASEENSGDSGFLIHSEKVEGEMNLLGAALGKIDIRSGTIEGLTIVSKLGTPSGPMTTQITSEGPVPVKNLKATTAGHSFPEIGGFCGVDVLSVFNNGNLEQVLKNTSLNQIKSASETMGYDLIKLLSQANGPDIDYEEFFNTTGDLPLTESLELLTELLREKGYEPNVDLSNPFTKQEIAELMDVLGVNVGLNQILNAVQPEPIFALLDGINLGPLYVDVCLEDVTMKVVEQSVENISLPDTEIKTCYKEECDIKVSQSSSESKLDQLKNLPEIDQNATTTKSLIEEQKEINETKNDYEKDQERLNNLQTLLDKANNLYSQIQNRNYLNEIDQSHNKIDQLLKSNEGKLGTKLKSLSNDVQNQYDSLYQNTSTLVKLMNQVSSEIDSIKERMDKYESFIQKAKDQKKGETYYTLIQLIYEKYGDSQARIINQTELVKELEAFIEEFNKTETRHQKLSDQSMTLLKEVESVTKDIATVEKKINGITEVEEKDRQTNEESKNEETKNDETTNKAKDIVDDTKDIIDDTKEKITNPVNSDQNKESDESPQEKNQPEDNEESDEDNQTDDGQENEEEEEDKECFKLLGLPLFCN</sequence>
<dbReference type="Proteomes" id="UP001597452">
    <property type="component" value="Unassembled WGS sequence"/>
</dbReference>
<keyword evidence="3" id="KW-1133">Transmembrane helix</keyword>
<keyword evidence="5" id="KW-1185">Reference proteome</keyword>
<evidence type="ECO:0000313" key="5">
    <source>
        <dbReference type="Proteomes" id="UP001597452"/>
    </source>
</evidence>
<name>A0ABW5QBH2_9BACI</name>
<keyword evidence="1" id="KW-0175">Coiled coil</keyword>
<accession>A0ABW5QBH2</accession>
<feature type="compositionally biased region" description="Basic and acidic residues" evidence="2">
    <location>
        <begin position="521"/>
        <end position="564"/>
    </location>
</feature>
<evidence type="ECO:0000256" key="2">
    <source>
        <dbReference type="SAM" id="MobiDB-lite"/>
    </source>
</evidence>
<feature type="coiled-coil region" evidence="1">
    <location>
        <begin position="318"/>
        <end position="378"/>
    </location>
</feature>
<evidence type="ECO:0000256" key="3">
    <source>
        <dbReference type="SAM" id="Phobius"/>
    </source>
</evidence>
<feature type="compositionally biased region" description="Basic and acidic residues" evidence="2">
    <location>
        <begin position="572"/>
        <end position="586"/>
    </location>
</feature>
<keyword evidence="3" id="KW-0472">Membrane</keyword>
<feature type="compositionally biased region" description="Acidic residues" evidence="2">
    <location>
        <begin position="587"/>
        <end position="611"/>
    </location>
</feature>
<proteinExistence type="predicted"/>
<protein>
    <submittedName>
        <fullName evidence="4">Uncharacterized protein</fullName>
    </submittedName>
</protein>
<comment type="caution">
    <text evidence="4">The sequence shown here is derived from an EMBL/GenBank/DDBJ whole genome shotgun (WGS) entry which is preliminary data.</text>
</comment>
<reference evidence="5" key="1">
    <citation type="journal article" date="2019" name="Int. J. Syst. Evol. Microbiol.">
        <title>The Global Catalogue of Microorganisms (GCM) 10K type strain sequencing project: providing services to taxonomists for standard genome sequencing and annotation.</title>
        <authorList>
            <consortium name="The Broad Institute Genomics Platform"/>
            <consortium name="The Broad Institute Genome Sequencing Center for Infectious Disease"/>
            <person name="Wu L."/>
            <person name="Ma J."/>
        </authorList>
    </citation>
    <scope>NUCLEOTIDE SEQUENCE [LARGE SCALE GENOMIC DNA]</scope>
    <source>
        <strain evidence="5">TISTR 1571</strain>
    </source>
</reference>
<evidence type="ECO:0000313" key="4">
    <source>
        <dbReference type="EMBL" id="MFD2639343.1"/>
    </source>
</evidence>
<keyword evidence="3" id="KW-0812">Transmembrane</keyword>
<dbReference type="EMBL" id="JBHUMZ010000023">
    <property type="protein sequence ID" value="MFD2639343.1"/>
    <property type="molecule type" value="Genomic_DNA"/>
</dbReference>
<feature type="region of interest" description="Disordered" evidence="2">
    <location>
        <begin position="521"/>
        <end position="624"/>
    </location>
</feature>
<dbReference type="RefSeq" id="WP_377329213.1">
    <property type="nucleotide sequence ID" value="NZ_JBHUMZ010000023.1"/>
</dbReference>
<evidence type="ECO:0000256" key="1">
    <source>
        <dbReference type="SAM" id="Coils"/>
    </source>
</evidence>
<gene>
    <name evidence="4" type="ORF">ACFSW4_10735</name>
</gene>